<dbReference type="STRING" id="1048340.SAMN05444487_10522"/>
<evidence type="ECO:0000256" key="2">
    <source>
        <dbReference type="ARBA" id="ARBA00022448"/>
    </source>
</evidence>
<sequence length="150" mass="16663">MKLSDLLTEDLMVLELEGANREEVMEELLNRLDATQALSDRETFKKDLYDREKHGSTGIGSGIAIPHGKSDGVKEPRVAFGRKKSGVNWDSLDGEPANLIFMIAVPKEKAGDDHLRILQALSRMLIDDDFRTNLLAADSKEEVTELIIAV</sequence>
<dbReference type="PANTHER" id="PTHR47738">
    <property type="entry name" value="PTS SYSTEM FRUCTOSE-LIKE EIIA COMPONENT-RELATED"/>
    <property type="match status" value="1"/>
</dbReference>
<dbReference type="AlphaFoldDB" id="A0A1H2V9I3"/>
<comment type="subcellular location">
    <subcellularLocation>
        <location evidence="1">Cytoplasm</location>
    </subcellularLocation>
</comment>
<gene>
    <name evidence="8" type="ORF">SAMN05444487_10522</name>
</gene>
<evidence type="ECO:0000313" key="9">
    <source>
        <dbReference type="Proteomes" id="UP000198534"/>
    </source>
</evidence>
<dbReference type="PROSITE" id="PS51094">
    <property type="entry name" value="PTS_EIIA_TYPE_2"/>
    <property type="match status" value="1"/>
</dbReference>
<evidence type="ECO:0000313" key="8">
    <source>
        <dbReference type="EMBL" id="SDW64529.1"/>
    </source>
</evidence>
<evidence type="ECO:0000256" key="6">
    <source>
        <dbReference type="ARBA" id="ARBA00022683"/>
    </source>
</evidence>
<evidence type="ECO:0000259" key="7">
    <source>
        <dbReference type="PROSITE" id="PS51094"/>
    </source>
</evidence>
<dbReference type="GO" id="GO:0005737">
    <property type="term" value="C:cytoplasm"/>
    <property type="evidence" value="ECO:0007669"/>
    <property type="project" value="UniProtKB-SubCell"/>
</dbReference>
<evidence type="ECO:0000256" key="3">
    <source>
        <dbReference type="ARBA" id="ARBA00022553"/>
    </source>
</evidence>
<keyword evidence="3" id="KW-0597">Phosphoprotein</keyword>
<evidence type="ECO:0000256" key="4">
    <source>
        <dbReference type="ARBA" id="ARBA00022597"/>
    </source>
</evidence>
<dbReference type="CDD" id="cd00211">
    <property type="entry name" value="PTS_IIA_fru"/>
    <property type="match status" value="1"/>
</dbReference>
<keyword evidence="6" id="KW-0598">Phosphotransferase system</keyword>
<proteinExistence type="predicted"/>
<dbReference type="InterPro" id="IPR002178">
    <property type="entry name" value="PTS_EIIA_type-2_dom"/>
</dbReference>
<reference evidence="8 9" key="1">
    <citation type="submission" date="2016-10" db="EMBL/GenBank/DDBJ databases">
        <authorList>
            <person name="de Groot N.N."/>
        </authorList>
    </citation>
    <scope>NUCLEOTIDE SEQUENCE [LARGE SCALE GENOMIC DNA]</scope>
    <source>
        <strain evidence="8 9">DSM 45610</strain>
    </source>
</reference>
<dbReference type="PANTHER" id="PTHR47738:SF2">
    <property type="entry name" value="PTS SYSTEM FRUCTOSE-LIKE EIIA COMPONENT"/>
    <property type="match status" value="1"/>
</dbReference>
<dbReference type="OrthoDB" id="95460at2"/>
<keyword evidence="5" id="KW-0808">Transferase</keyword>
<keyword evidence="4" id="KW-0762">Sugar transport</keyword>
<accession>A0A1H2V9I3</accession>
<dbReference type="Proteomes" id="UP000198534">
    <property type="component" value="Unassembled WGS sequence"/>
</dbReference>
<dbReference type="NCBIfam" id="TIGR00848">
    <property type="entry name" value="fruA"/>
    <property type="match status" value="1"/>
</dbReference>
<keyword evidence="9" id="KW-1185">Reference proteome</keyword>
<dbReference type="EMBL" id="FNNQ01000005">
    <property type="protein sequence ID" value="SDW64529.1"/>
    <property type="molecule type" value="Genomic_DNA"/>
</dbReference>
<organism evidence="8 9">
    <name type="scientific">Marininema mesophilum</name>
    <dbReference type="NCBI Taxonomy" id="1048340"/>
    <lineage>
        <taxon>Bacteria</taxon>
        <taxon>Bacillati</taxon>
        <taxon>Bacillota</taxon>
        <taxon>Bacilli</taxon>
        <taxon>Bacillales</taxon>
        <taxon>Thermoactinomycetaceae</taxon>
        <taxon>Marininema</taxon>
    </lineage>
</organism>
<feature type="domain" description="PTS EIIA type-2" evidence="7">
    <location>
        <begin position="5"/>
        <end position="150"/>
    </location>
</feature>
<dbReference type="InterPro" id="IPR051541">
    <property type="entry name" value="PTS_SugarTrans_NitroReg"/>
</dbReference>
<evidence type="ECO:0000256" key="1">
    <source>
        <dbReference type="ARBA" id="ARBA00004496"/>
    </source>
</evidence>
<name>A0A1H2V9I3_9BACL</name>
<evidence type="ECO:0000256" key="5">
    <source>
        <dbReference type="ARBA" id="ARBA00022679"/>
    </source>
</evidence>
<dbReference type="PROSITE" id="PS00372">
    <property type="entry name" value="PTS_EIIA_TYPE_2_HIS"/>
    <property type="match status" value="1"/>
</dbReference>
<dbReference type="SUPFAM" id="SSF55804">
    <property type="entry name" value="Phoshotransferase/anion transport protein"/>
    <property type="match status" value="1"/>
</dbReference>
<dbReference type="InterPro" id="IPR016152">
    <property type="entry name" value="PTrfase/Anion_transptr"/>
</dbReference>
<dbReference type="Pfam" id="PF00359">
    <property type="entry name" value="PTS_EIIA_2"/>
    <property type="match status" value="1"/>
</dbReference>
<dbReference type="GO" id="GO:0016020">
    <property type="term" value="C:membrane"/>
    <property type="evidence" value="ECO:0007669"/>
    <property type="project" value="InterPro"/>
</dbReference>
<dbReference type="InterPro" id="IPR004715">
    <property type="entry name" value="PTS_IIA_fruc"/>
</dbReference>
<protein>
    <submittedName>
        <fullName evidence="8">PTS system D-mannose-specific IIA component, Fru family</fullName>
    </submittedName>
</protein>
<dbReference type="Gene3D" id="3.40.930.10">
    <property type="entry name" value="Mannitol-specific EII, Chain A"/>
    <property type="match status" value="1"/>
</dbReference>
<dbReference type="FunFam" id="3.40.930.10:FF:000009">
    <property type="entry name" value="PTS system, fructose specific IIABC component"/>
    <property type="match status" value="1"/>
</dbReference>
<dbReference type="GO" id="GO:0009401">
    <property type="term" value="P:phosphoenolpyruvate-dependent sugar phosphotransferase system"/>
    <property type="evidence" value="ECO:0007669"/>
    <property type="project" value="UniProtKB-KW"/>
</dbReference>
<keyword evidence="2" id="KW-0813">Transport</keyword>
<dbReference type="GO" id="GO:0008982">
    <property type="term" value="F:protein-N(PI)-phosphohistidine-sugar phosphotransferase activity"/>
    <property type="evidence" value="ECO:0007669"/>
    <property type="project" value="InterPro"/>
</dbReference>